<proteinExistence type="predicted"/>
<dbReference type="EMBL" id="BPQB01000004">
    <property type="protein sequence ID" value="GJE86505.1"/>
    <property type="molecule type" value="Genomic_DNA"/>
</dbReference>
<dbReference type="Proteomes" id="UP000703269">
    <property type="component" value="Unassembled WGS sequence"/>
</dbReference>
<protein>
    <submittedName>
        <fullName evidence="1">Uncharacterized protein</fullName>
    </submittedName>
</protein>
<accession>A0A9P3G2J9</accession>
<keyword evidence="2" id="KW-1185">Reference proteome</keyword>
<comment type="caution">
    <text evidence="1">The sequence shown here is derived from an EMBL/GenBank/DDBJ whole genome shotgun (WGS) entry which is preliminary data.</text>
</comment>
<dbReference type="AlphaFoldDB" id="A0A9P3G2J9"/>
<sequence>MAALNRLRLIFEASEALHFPRCMWRRALEPLPSQTRAPTFALSLASLHKNLAQAREVGIDPRLDGPTVQQAPPRIEAAVSALLRPLQNLQRLDVRGVSFKTVTQFLRIVRAAPQLTSIYLEQVSILQASAHLHWPATAVLSNLNRFSMFYCSIPVRSLPIFLSLAFRGRPDVASLRNVQRSGDTPLHRDDINALVSIAEAVVGMYNIVASDENDGHCSVSLREPPTETSVGQMLSVELAECSVELYMKRTEAGRPKTPALTSISVTIHARKDRSAVETASLLAFLDMRLHEMSGDAQPRLRFTCFIDIEGELSGPIFAQLSDIMPRLSAEDRVQFEEDDVDLIQIQNAGETDLSAVNQEQTSWGNEK</sequence>
<name>A0A9P3G2J9_9APHY</name>
<dbReference type="OrthoDB" id="10549018at2759"/>
<evidence type="ECO:0000313" key="2">
    <source>
        <dbReference type="Proteomes" id="UP000703269"/>
    </source>
</evidence>
<reference evidence="1 2" key="1">
    <citation type="submission" date="2021-08" db="EMBL/GenBank/DDBJ databases">
        <title>Draft Genome Sequence of Phanerochaete sordida strain YK-624.</title>
        <authorList>
            <person name="Mori T."/>
            <person name="Dohra H."/>
            <person name="Suzuki T."/>
            <person name="Kawagishi H."/>
            <person name="Hirai H."/>
        </authorList>
    </citation>
    <scope>NUCLEOTIDE SEQUENCE [LARGE SCALE GENOMIC DNA]</scope>
    <source>
        <strain evidence="1 2">YK-624</strain>
    </source>
</reference>
<evidence type="ECO:0000313" key="1">
    <source>
        <dbReference type="EMBL" id="GJE86505.1"/>
    </source>
</evidence>
<organism evidence="1 2">
    <name type="scientific">Phanerochaete sordida</name>
    <dbReference type="NCBI Taxonomy" id="48140"/>
    <lineage>
        <taxon>Eukaryota</taxon>
        <taxon>Fungi</taxon>
        <taxon>Dikarya</taxon>
        <taxon>Basidiomycota</taxon>
        <taxon>Agaricomycotina</taxon>
        <taxon>Agaricomycetes</taxon>
        <taxon>Polyporales</taxon>
        <taxon>Phanerochaetaceae</taxon>
        <taxon>Phanerochaete</taxon>
    </lineage>
</organism>
<gene>
    <name evidence="1" type="ORF">PsYK624_025850</name>
</gene>